<dbReference type="Proteomes" id="UP000289718">
    <property type="component" value="Unassembled WGS sequence"/>
</dbReference>
<dbReference type="OrthoDB" id="5344115at2"/>
<dbReference type="InterPro" id="IPR015867">
    <property type="entry name" value="N-reg_PII/ATP_PRibTrfase_C"/>
</dbReference>
<evidence type="ECO:0000313" key="2">
    <source>
        <dbReference type="Proteomes" id="UP000289718"/>
    </source>
</evidence>
<sequence>MENMKKVEIIIESVYINRLLDLFKNYEINGYTIIRDIEGCGGHGLRTADEVTDVFSNNYIFTVCTDSKFEEIKEEIRAFTKKYGGKCIVSDSMMLL</sequence>
<comment type="caution">
    <text evidence="1">The sequence shown here is derived from an EMBL/GenBank/DDBJ whole genome shotgun (WGS) entry which is preliminary data.</text>
</comment>
<dbReference type="PROSITE" id="PS51343">
    <property type="entry name" value="PII_GLNB_DOM"/>
    <property type="match status" value="1"/>
</dbReference>
<protein>
    <submittedName>
        <fullName evidence="1">Transcriptional regulator</fullName>
    </submittedName>
</protein>
<dbReference type="InterPro" id="IPR011322">
    <property type="entry name" value="N-reg_PII-like_a/b"/>
</dbReference>
<dbReference type="AlphaFoldDB" id="A0A4V1M1A4"/>
<name>A0A4V1M1A4_9BACT</name>
<accession>A0A4V1M1A4</accession>
<dbReference type="GO" id="GO:0006808">
    <property type="term" value="P:regulation of nitrogen utilization"/>
    <property type="evidence" value="ECO:0007669"/>
    <property type="project" value="InterPro"/>
</dbReference>
<organism evidence="1 2">
    <name type="scientific">Halarcobacter mediterraneus</name>
    <dbReference type="NCBI Taxonomy" id="2023153"/>
    <lineage>
        <taxon>Bacteria</taxon>
        <taxon>Pseudomonadati</taxon>
        <taxon>Campylobacterota</taxon>
        <taxon>Epsilonproteobacteria</taxon>
        <taxon>Campylobacterales</taxon>
        <taxon>Arcobacteraceae</taxon>
        <taxon>Halarcobacter</taxon>
    </lineage>
</organism>
<proteinExistence type="predicted"/>
<evidence type="ECO:0000313" key="1">
    <source>
        <dbReference type="EMBL" id="RXK12825.1"/>
    </source>
</evidence>
<dbReference type="SUPFAM" id="SSF54913">
    <property type="entry name" value="GlnB-like"/>
    <property type="match status" value="1"/>
</dbReference>
<dbReference type="RefSeq" id="WP_129061880.1">
    <property type="nucleotide sequence ID" value="NZ_NXIE01000003.1"/>
</dbReference>
<gene>
    <name evidence="1" type="ORF">CP965_09640</name>
</gene>
<dbReference type="EMBL" id="NXIE01000003">
    <property type="protein sequence ID" value="RXK12825.1"/>
    <property type="molecule type" value="Genomic_DNA"/>
</dbReference>
<dbReference type="GO" id="GO:0030234">
    <property type="term" value="F:enzyme regulator activity"/>
    <property type="evidence" value="ECO:0007669"/>
    <property type="project" value="InterPro"/>
</dbReference>
<dbReference type="Pfam" id="PF00543">
    <property type="entry name" value="P-II"/>
    <property type="match status" value="1"/>
</dbReference>
<keyword evidence="2" id="KW-1185">Reference proteome</keyword>
<dbReference type="InterPro" id="IPR002187">
    <property type="entry name" value="N-reg_PII"/>
</dbReference>
<reference evidence="1 2" key="1">
    <citation type="submission" date="2017-09" db="EMBL/GenBank/DDBJ databases">
        <title>Genomics of the genus Arcobacter.</title>
        <authorList>
            <person name="Perez-Cataluna A."/>
            <person name="Figueras M.J."/>
            <person name="Salas-Masso N."/>
        </authorList>
    </citation>
    <scope>NUCLEOTIDE SEQUENCE [LARGE SCALE GENOMIC DNA]</scope>
    <source>
        <strain evidence="1 2">F156-34</strain>
    </source>
</reference>
<dbReference type="Gene3D" id="3.30.70.120">
    <property type="match status" value="1"/>
</dbReference>